<accession>K5CQL9</accession>
<evidence type="ECO:0000313" key="2">
    <source>
        <dbReference type="Proteomes" id="UP000007995"/>
    </source>
</evidence>
<evidence type="ECO:0008006" key="3">
    <source>
        <dbReference type="Google" id="ProtNLM"/>
    </source>
</evidence>
<reference evidence="1 2" key="1">
    <citation type="submission" date="2012-02" db="EMBL/GenBank/DDBJ databases">
        <title>The Genome Sequence of Bacteroides finegoldii CL09T03C10.</title>
        <authorList>
            <consortium name="The Broad Institute Genome Sequencing Platform"/>
            <person name="Earl A."/>
            <person name="Ward D."/>
            <person name="Feldgarden M."/>
            <person name="Gevers D."/>
            <person name="Zitomersky N.L."/>
            <person name="Coyne M.J."/>
            <person name="Comstock L.E."/>
            <person name="Young S.K."/>
            <person name="Zeng Q."/>
            <person name="Gargeya S."/>
            <person name="Fitzgerald M."/>
            <person name="Haas B."/>
            <person name="Abouelleil A."/>
            <person name="Alvarado L."/>
            <person name="Arachchi H.M."/>
            <person name="Berlin A."/>
            <person name="Chapman S.B."/>
            <person name="Gearin G."/>
            <person name="Goldberg J."/>
            <person name="Griggs A."/>
            <person name="Gujja S."/>
            <person name="Hansen M."/>
            <person name="Heiman D."/>
            <person name="Howarth C."/>
            <person name="Larimer J."/>
            <person name="Lui A."/>
            <person name="MacDonald P.J.P."/>
            <person name="McCowen C."/>
            <person name="Montmayeur A."/>
            <person name="Murphy C."/>
            <person name="Neiman D."/>
            <person name="Pearson M."/>
            <person name="Priest M."/>
            <person name="Roberts A."/>
            <person name="Saif S."/>
            <person name="Shea T."/>
            <person name="Sisk P."/>
            <person name="Stolte C."/>
            <person name="Sykes S."/>
            <person name="Wortman J."/>
            <person name="Nusbaum C."/>
            <person name="Birren B."/>
        </authorList>
    </citation>
    <scope>NUCLEOTIDE SEQUENCE [LARGE SCALE GENOMIC DNA]</scope>
    <source>
        <strain evidence="1 2">CL09T03C10</strain>
    </source>
</reference>
<evidence type="ECO:0000313" key="1">
    <source>
        <dbReference type="EMBL" id="EKJ92116.1"/>
    </source>
</evidence>
<proteinExistence type="predicted"/>
<dbReference type="EMBL" id="AGXW01000002">
    <property type="protein sequence ID" value="EKJ92116.1"/>
    <property type="molecule type" value="Genomic_DNA"/>
</dbReference>
<dbReference type="Pfam" id="PF05973">
    <property type="entry name" value="Gp49"/>
    <property type="match status" value="1"/>
</dbReference>
<dbReference type="InterPro" id="IPR009241">
    <property type="entry name" value="HigB-like"/>
</dbReference>
<protein>
    <recommendedName>
        <fullName evidence="3">RelE/StbE family addiction module toxin</fullName>
    </recommendedName>
</protein>
<dbReference type="Proteomes" id="UP000007995">
    <property type="component" value="Unassembled WGS sequence"/>
</dbReference>
<dbReference type="HOGENOM" id="CLU_122734_5_1_10"/>
<gene>
    <name evidence="1" type="ORF">HMPREF1057_00951</name>
</gene>
<organism evidence="1 2">
    <name type="scientific">Bacteroides finegoldii CL09T03C10</name>
    <dbReference type="NCBI Taxonomy" id="997888"/>
    <lineage>
        <taxon>Bacteria</taxon>
        <taxon>Pseudomonadati</taxon>
        <taxon>Bacteroidota</taxon>
        <taxon>Bacteroidia</taxon>
        <taxon>Bacteroidales</taxon>
        <taxon>Bacteroidaceae</taxon>
        <taxon>Bacteroides</taxon>
    </lineage>
</organism>
<sequence length="97" mass="11974">MNRKVIAYENYYKDFFDTLDKGTQEKVLYGLLLLKTQDKLPAKYVKFLKDGLYELRIEWQGNIYRIFFCYDEDALLYYSMVFKRKRRKLPIERLIKH</sequence>
<name>K5CQL9_9BACE</name>
<dbReference type="AlphaFoldDB" id="K5CQL9"/>
<comment type="caution">
    <text evidence="1">The sequence shown here is derived from an EMBL/GenBank/DDBJ whole genome shotgun (WGS) entry which is preliminary data.</text>
</comment>